<feature type="region of interest" description="Disordered" evidence="1">
    <location>
        <begin position="224"/>
        <end position="244"/>
    </location>
</feature>
<dbReference type="RefSeq" id="WP_184564987.1">
    <property type="nucleotide sequence ID" value="NZ_JACIEI010000004.1"/>
</dbReference>
<organism evidence="2 3">
    <name type="scientific">Sulfitobacter undariae</name>
    <dbReference type="NCBI Taxonomy" id="1563671"/>
    <lineage>
        <taxon>Bacteria</taxon>
        <taxon>Pseudomonadati</taxon>
        <taxon>Pseudomonadota</taxon>
        <taxon>Alphaproteobacteria</taxon>
        <taxon>Rhodobacterales</taxon>
        <taxon>Roseobacteraceae</taxon>
        <taxon>Sulfitobacter</taxon>
    </lineage>
</organism>
<accession>A0A7W6E7P7</accession>
<keyword evidence="3" id="KW-1185">Reference proteome</keyword>
<dbReference type="Proteomes" id="UP000530268">
    <property type="component" value="Unassembled WGS sequence"/>
</dbReference>
<feature type="region of interest" description="Disordered" evidence="1">
    <location>
        <begin position="1"/>
        <end position="96"/>
    </location>
</feature>
<feature type="compositionally biased region" description="Polar residues" evidence="1">
    <location>
        <begin position="256"/>
        <end position="289"/>
    </location>
</feature>
<feature type="region of interest" description="Disordered" evidence="1">
    <location>
        <begin position="129"/>
        <end position="178"/>
    </location>
</feature>
<feature type="compositionally biased region" description="Polar residues" evidence="1">
    <location>
        <begin position="21"/>
        <end position="31"/>
    </location>
</feature>
<evidence type="ECO:0000313" key="3">
    <source>
        <dbReference type="Proteomes" id="UP000530268"/>
    </source>
</evidence>
<evidence type="ECO:0000313" key="2">
    <source>
        <dbReference type="EMBL" id="MBB3994197.1"/>
    </source>
</evidence>
<feature type="compositionally biased region" description="Basic and acidic residues" evidence="1">
    <location>
        <begin position="67"/>
        <end position="76"/>
    </location>
</feature>
<protein>
    <submittedName>
        <fullName evidence="2">Uncharacterized protein</fullName>
    </submittedName>
</protein>
<sequence>MNINLAQAKNPAPTPLAPSVPSRTPTASSETTDADHTDFAKIVSALTAVPMQNHNAEDATKDNSVFEDTKGTDKNGEPPSSQPDTDEEKTKHRFENDVIPLTEDPVLSGTKSTRTAGQSASLPYDVIWRPTEHPSEGTGGAERPSPITNPARGADSKAIASGPLLHHAQNYVHDGPTRARISNEAKQEDSGPVNTSMRGLGNSPDTLLKTHDMVPIAPTALDEKDLGNQKPKAGHTGAEFTSLLTKPSRELLPLESSQQVMRNPQQSKVTPDVLTTPTAQASAISQGQPRPNDGTGKLANLEFAPPPRAQHTRHNRYRINLLRQ</sequence>
<feature type="region of interest" description="Disordered" evidence="1">
    <location>
        <begin position="256"/>
        <end position="324"/>
    </location>
</feature>
<proteinExistence type="predicted"/>
<dbReference type="EMBL" id="JACIEI010000004">
    <property type="protein sequence ID" value="MBB3994197.1"/>
    <property type="molecule type" value="Genomic_DNA"/>
</dbReference>
<gene>
    <name evidence="2" type="ORF">GGR95_001838</name>
</gene>
<reference evidence="2 3" key="1">
    <citation type="submission" date="2020-08" db="EMBL/GenBank/DDBJ databases">
        <title>Genomic Encyclopedia of Type Strains, Phase IV (KMG-IV): sequencing the most valuable type-strain genomes for metagenomic binning, comparative biology and taxonomic classification.</title>
        <authorList>
            <person name="Goeker M."/>
        </authorList>
    </citation>
    <scope>NUCLEOTIDE SEQUENCE [LARGE SCALE GENOMIC DNA]</scope>
    <source>
        <strain evidence="2 3">DSM 102234</strain>
    </source>
</reference>
<comment type="caution">
    <text evidence="2">The sequence shown here is derived from an EMBL/GenBank/DDBJ whole genome shotgun (WGS) entry which is preliminary data.</text>
</comment>
<dbReference type="AlphaFoldDB" id="A0A7W6E7P7"/>
<evidence type="ECO:0000256" key="1">
    <source>
        <dbReference type="SAM" id="MobiDB-lite"/>
    </source>
</evidence>
<name>A0A7W6E7P7_9RHOB</name>